<organism evidence="1 2">
    <name type="scientific">Corynebacterium durum F0235</name>
    <dbReference type="NCBI Taxonomy" id="1035195"/>
    <lineage>
        <taxon>Bacteria</taxon>
        <taxon>Bacillati</taxon>
        <taxon>Actinomycetota</taxon>
        <taxon>Actinomycetes</taxon>
        <taxon>Mycobacteriales</taxon>
        <taxon>Corynebacteriaceae</taxon>
        <taxon>Corynebacterium</taxon>
    </lineage>
</organism>
<protein>
    <submittedName>
        <fullName evidence="1">Uncharacterized protein</fullName>
    </submittedName>
</protein>
<reference evidence="1 2" key="1">
    <citation type="submission" date="2012-05" db="EMBL/GenBank/DDBJ databases">
        <authorList>
            <person name="Weinstock G."/>
            <person name="Sodergren E."/>
            <person name="Lobos E.A."/>
            <person name="Fulton L."/>
            <person name="Fulton R."/>
            <person name="Courtney L."/>
            <person name="Fronick C."/>
            <person name="O'Laughlin M."/>
            <person name="Godfrey J."/>
            <person name="Wilson R.M."/>
            <person name="Miner T."/>
            <person name="Farmer C."/>
            <person name="Delehaunty K."/>
            <person name="Cordes M."/>
            <person name="Minx P."/>
            <person name="Tomlinson C."/>
            <person name="Chen J."/>
            <person name="Wollam A."/>
            <person name="Pepin K.H."/>
            <person name="Bhonagiri V."/>
            <person name="Zhang X."/>
            <person name="Suruliraj S."/>
            <person name="Warren W."/>
            <person name="Mitreva M."/>
            <person name="Mardis E.R."/>
            <person name="Wilson R.K."/>
        </authorList>
    </citation>
    <scope>NUCLEOTIDE SEQUENCE [LARGE SCALE GENOMIC DNA]</scope>
    <source>
        <strain evidence="1 2">F0235</strain>
    </source>
</reference>
<accession>L1MEA9</accession>
<dbReference type="Proteomes" id="UP000010445">
    <property type="component" value="Unassembled WGS sequence"/>
</dbReference>
<evidence type="ECO:0000313" key="2">
    <source>
        <dbReference type="Proteomes" id="UP000010445"/>
    </source>
</evidence>
<evidence type="ECO:0000313" key="1">
    <source>
        <dbReference type="EMBL" id="EKX89370.1"/>
    </source>
</evidence>
<proteinExistence type="predicted"/>
<gene>
    <name evidence="1" type="ORF">HMPREF9997_01841</name>
</gene>
<sequence>MMKNSPTIKQFYFEWEGLRVFGAIDITDVPKELEVKFTSPHPAGDVALRMNAFGCKFAHVDGKLSDRIRLVHGDVNPNFKPGDENYARIPIHGISEKSSILIYNEYLVGSRGIVKNVEFESFTGNSGMLLQRDGDLISFQCNSWKPVDRKKFEDMQGVIKLIY</sequence>
<name>L1MEA9_9CORY</name>
<dbReference type="EMBL" id="AMEM01000024">
    <property type="protein sequence ID" value="EKX89370.1"/>
    <property type="molecule type" value="Genomic_DNA"/>
</dbReference>
<dbReference type="HOGENOM" id="CLU_1624350_0_0_11"/>
<dbReference type="eggNOG" id="ENOG5032C3Q">
    <property type="taxonomic scope" value="Bacteria"/>
</dbReference>
<comment type="caution">
    <text evidence="1">The sequence shown here is derived from an EMBL/GenBank/DDBJ whole genome shotgun (WGS) entry which is preliminary data.</text>
</comment>
<dbReference type="AlphaFoldDB" id="L1MEA9"/>
<keyword evidence="2" id="KW-1185">Reference proteome</keyword>